<keyword evidence="5" id="KW-0408">Iron</keyword>
<reference evidence="9" key="1">
    <citation type="journal article" date="2014" name="Front. Microbiol.">
        <title>High frequency of phylogenetically diverse reductive dehalogenase-homologous genes in deep subseafloor sedimentary metagenomes.</title>
        <authorList>
            <person name="Kawai M."/>
            <person name="Futagami T."/>
            <person name="Toyoda A."/>
            <person name="Takaki Y."/>
            <person name="Nishi S."/>
            <person name="Hori S."/>
            <person name="Arai W."/>
            <person name="Tsubouchi T."/>
            <person name="Morono Y."/>
            <person name="Uchiyama I."/>
            <person name="Ito T."/>
            <person name="Fujiyama A."/>
            <person name="Inagaki F."/>
            <person name="Takami H."/>
        </authorList>
    </citation>
    <scope>NUCLEOTIDE SEQUENCE</scope>
    <source>
        <strain evidence="9">Expedition CK06-06</strain>
    </source>
</reference>
<organism evidence="9">
    <name type="scientific">marine sediment metagenome</name>
    <dbReference type="NCBI Taxonomy" id="412755"/>
    <lineage>
        <taxon>unclassified sequences</taxon>
        <taxon>metagenomes</taxon>
        <taxon>ecological metagenomes</taxon>
    </lineage>
</organism>
<keyword evidence="2" id="KW-0004">4Fe-4S</keyword>
<dbReference type="NCBIfam" id="TIGR02179">
    <property type="entry name" value="PorD_KorD"/>
    <property type="match status" value="1"/>
</dbReference>
<keyword evidence="6" id="KW-0411">Iron-sulfur</keyword>
<evidence type="ECO:0000256" key="2">
    <source>
        <dbReference type="ARBA" id="ARBA00022485"/>
    </source>
</evidence>
<protein>
    <recommendedName>
        <fullName evidence="8">4Fe-4S ferredoxin-type domain-containing protein</fullName>
    </recommendedName>
</protein>
<evidence type="ECO:0000256" key="1">
    <source>
        <dbReference type="ARBA" id="ARBA00001966"/>
    </source>
</evidence>
<comment type="caution">
    <text evidence="9">The sequence shown here is derived from an EMBL/GenBank/DDBJ whole genome shotgun (WGS) entry which is preliminary data.</text>
</comment>
<dbReference type="GO" id="GO:0046872">
    <property type="term" value="F:metal ion binding"/>
    <property type="evidence" value="ECO:0007669"/>
    <property type="project" value="UniProtKB-KW"/>
</dbReference>
<dbReference type="Gene3D" id="3.30.70.20">
    <property type="match status" value="1"/>
</dbReference>
<feature type="region of interest" description="Disordered" evidence="7">
    <location>
        <begin position="1"/>
        <end position="29"/>
    </location>
</feature>
<keyword evidence="3" id="KW-0479">Metal-binding</keyword>
<feature type="domain" description="4Fe-4S ferredoxin-type" evidence="8">
    <location>
        <begin position="36"/>
        <end position="65"/>
    </location>
</feature>
<gene>
    <name evidence="9" type="ORF">S03H2_47620</name>
</gene>
<name>X1IV86_9ZZZZ</name>
<evidence type="ECO:0000259" key="8">
    <source>
        <dbReference type="PROSITE" id="PS51379"/>
    </source>
</evidence>
<feature type="domain" description="4Fe-4S ferredoxin-type" evidence="8">
    <location>
        <begin position="66"/>
        <end position="95"/>
    </location>
</feature>
<feature type="compositionally biased region" description="Basic and acidic residues" evidence="7">
    <location>
        <begin position="1"/>
        <end position="12"/>
    </location>
</feature>
<accession>X1IV86</accession>
<dbReference type="InterPro" id="IPR017900">
    <property type="entry name" value="4Fe4S_Fe_S_CS"/>
</dbReference>
<evidence type="ECO:0000313" key="9">
    <source>
        <dbReference type="EMBL" id="GAH73185.1"/>
    </source>
</evidence>
<dbReference type="AlphaFoldDB" id="X1IV86"/>
<evidence type="ECO:0000256" key="4">
    <source>
        <dbReference type="ARBA" id="ARBA00022737"/>
    </source>
</evidence>
<dbReference type="GO" id="GO:0051539">
    <property type="term" value="F:4 iron, 4 sulfur cluster binding"/>
    <property type="evidence" value="ECO:0007669"/>
    <property type="project" value="UniProtKB-KW"/>
</dbReference>
<evidence type="ECO:0000256" key="3">
    <source>
        <dbReference type="ARBA" id="ARBA00022723"/>
    </source>
</evidence>
<dbReference type="PROSITE" id="PS51379">
    <property type="entry name" value="4FE4S_FER_2"/>
    <property type="match status" value="2"/>
</dbReference>
<dbReference type="InterPro" id="IPR011898">
    <property type="entry name" value="PorD_KorD"/>
</dbReference>
<dbReference type="InterPro" id="IPR017896">
    <property type="entry name" value="4Fe4S_Fe-S-bd"/>
</dbReference>
<dbReference type="SUPFAM" id="SSF54862">
    <property type="entry name" value="4Fe-4S ferredoxins"/>
    <property type="match status" value="1"/>
</dbReference>
<dbReference type="EMBL" id="BARU01029976">
    <property type="protein sequence ID" value="GAH73185.1"/>
    <property type="molecule type" value="Genomic_DNA"/>
</dbReference>
<evidence type="ECO:0000256" key="6">
    <source>
        <dbReference type="ARBA" id="ARBA00023014"/>
    </source>
</evidence>
<evidence type="ECO:0000256" key="7">
    <source>
        <dbReference type="SAM" id="MobiDB-lite"/>
    </source>
</evidence>
<evidence type="ECO:0000256" key="5">
    <source>
        <dbReference type="ARBA" id="ARBA00023004"/>
    </source>
</evidence>
<dbReference type="PROSITE" id="PS00198">
    <property type="entry name" value="4FE4S_FER_1"/>
    <property type="match status" value="1"/>
</dbReference>
<dbReference type="GO" id="GO:0016625">
    <property type="term" value="F:oxidoreductase activity, acting on the aldehyde or oxo group of donors, iron-sulfur protein as acceptor"/>
    <property type="evidence" value="ECO:0007669"/>
    <property type="project" value="InterPro"/>
</dbReference>
<comment type="cofactor">
    <cofactor evidence="1">
        <name>[4Fe-4S] cluster</name>
        <dbReference type="ChEBI" id="CHEBI:49883"/>
    </cofactor>
</comment>
<sequence length="109" mass="12217">MSLPKIPKEKQLPEGGIVDSPKTEQEHMTTGGWRVLRSVIDHEKCTKCKTCWINCPDAAIQVDENGDMNIYLKYCKGCGICASVCPVGAIKRVPELDFEEVSVYRELPF</sequence>
<keyword evidence="4" id="KW-0677">Repeat</keyword>
<proteinExistence type="predicted"/>
<dbReference type="PANTHER" id="PTHR43724">
    <property type="entry name" value="PYRUVATE SYNTHASE SUBUNIT PORD"/>
    <property type="match status" value="1"/>
</dbReference>
<dbReference type="PANTHER" id="PTHR43724:SF1">
    <property type="entry name" value="PYRUVATE SYNTHASE SUBUNIT PORD"/>
    <property type="match status" value="1"/>
</dbReference>
<dbReference type="Pfam" id="PF14697">
    <property type="entry name" value="Fer4_21"/>
    <property type="match status" value="1"/>
</dbReference>